<protein>
    <recommendedName>
        <fullName evidence="4">Adhesin domain-containing protein</fullName>
    </recommendedName>
</protein>
<sequence length="339" mass="37523">MLYLYRTIYKYGGDTMDFVKAYPITSKIIALIILGILSIVIPFWSVKIIIFVISVFLFGTILKNAAIGFIILVLIFSFPFLLENVTINFIPNFFNPVKKETINPNRITTLNYEEVSIKFENANLILHLIDGNNIEYPDELNITQENNKLKISINIPKTYKVNKYYVIKIGNSQLKSLKINTNSTKILGNASLENLEISSTGIDLENTNIKSSYIKLDGTGINLRGNIESNILEVDGTGININGILSGKIFKVDGTGINIKGKINYNSLVINGTGMNLNFNVGNSTDSIELSGTSINGDIDLSNSNSYFTAYGTSGNVKVKNYKNATLNVKGVKLTLEQE</sequence>
<dbReference type="STRING" id="391009.Tmel_1358"/>
<evidence type="ECO:0000313" key="2">
    <source>
        <dbReference type="EMBL" id="ABR31206.1"/>
    </source>
</evidence>
<accession>A6LMQ5</accession>
<organism evidence="2 3">
    <name type="scientific">Thermosipho melanesiensis (strain DSM 12029 / CIP 104789 / BI429)</name>
    <dbReference type="NCBI Taxonomy" id="391009"/>
    <lineage>
        <taxon>Bacteria</taxon>
        <taxon>Thermotogati</taxon>
        <taxon>Thermotogota</taxon>
        <taxon>Thermotogae</taxon>
        <taxon>Thermotogales</taxon>
        <taxon>Fervidobacteriaceae</taxon>
        <taxon>Thermosipho</taxon>
    </lineage>
</organism>
<evidence type="ECO:0000313" key="3">
    <source>
        <dbReference type="Proteomes" id="UP000001110"/>
    </source>
</evidence>
<feature type="transmembrane region" description="Helical" evidence="1">
    <location>
        <begin position="65"/>
        <end position="82"/>
    </location>
</feature>
<keyword evidence="1" id="KW-0472">Membrane</keyword>
<dbReference type="HOGENOM" id="CLU_818700_0_0_0"/>
<dbReference type="EMBL" id="CP000716">
    <property type="protein sequence ID" value="ABR31206.1"/>
    <property type="molecule type" value="Genomic_DNA"/>
</dbReference>
<dbReference type="Proteomes" id="UP000001110">
    <property type="component" value="Chromosome"/>
</dbReference>
<dbReference type="KEGG" id="tme:Tmel_1358"/>
<keyword evidence="1" id="KW-1133">Transmembrane helix</keyword>
<reference evidence="2 3" key="2">
    <citation type="journal article" date="2009" name="Proc. Natl. Acad. Sci. U.S.A.">
        <title>On the chimeric nature, thermophilic origin, and phylogenetic placement of the Thermotogales.</title>
        <authorList>
            <person name="Zhaxybayeva O."/>
            <person name="Swithers K.S."/>
            <person name="Lapierre P."/>
            <person name="Fournier G.P."/>
            <person name="Bickhart D.M."/>
            <person name="DeBoy R.T."/>
            <person name="Nelson K.E."/>
            <person name="Nesbo C.L."/>
            <person name="Doolittle W.F."/>
            <person name="Gogarten J.P."/>
            <person name="Noll K.M."/>
        </authorList>
    </citation>
    <scope>NUCLEOTIDE SEQUENCE [LARGE SCALE GENOMIC DNA]</scope>
    <source>
        <strain evidence="3">DSM 12029 / CIP 104789 / BI429</strain>
    </source>
</reference>
<evidence type="ECO:0008006" key="4">
    <source>
        <dbReference type="Google" id="ProtNLM"/>
    </source>
</evidence>
<keyword evidence="1" id="KW-0812">Transmembrane</keyword>
<evidence type="ECO:0000256" key="1">
    <source>
        <dbReference type="SAM" id="Phobius"/>
    </source>
</evidence>
<gene>
    <name evidence="2" type="ordered locus">Tmel_1358</name>
</gene>
<dbReference type="eggNOG" id="ENOG502ZK55">
    <property type="taxonomic scope" value="Bacteria"/>
</dbReference>
<name>A6LMQ5_THEM4</name>
<proteinExistence type="predicted"/>
<dbReference type="AlphaFoldDB" id="A6LMQ5"/>
<reference evidence="2 3" key="1">
    <citation type="submission" date="2007-05" db="EMBL/GenBank/DDBJ databases">
        <title>Complete sequence of Thermosipho melanesiensis BI429.</title>
        <authorList>
            <consortium name="US DOE Joint Genome Institute"/>
            <person name="Copeland A."/>
            <person name="Lucas S."/>
            <person name="Lapidus A."/>
            <person name="Barry K."/>
            <person name="Glavina del Rio T."/>
            <person name="Dalin E."/>
            <person name="Tice H."/>
            <person name="Pitluck S."/>
            <person name="Chertkov O."/>
            <person name="Brettin T."/>
            <person name="Bruce D."/>
            <person name="Detter J.C."/>
            <person name="Han C."/>
            <person name="Schmutz J."/>
            <person name="Larimer F."/>
            <person name="Land M."/>
            <person name="Hauser L."/>
            <person name="Kyrpides N."/>
            <person name="Mikhailova N."/>
            <person name="Nelson K."/>
            <person name="Gogarten J.P."/>
            <person name="Noll K."/>
            <person name="Richardson P."/>
        </authorList>
    </citation>
    <scope>NUCLEOTIDE SEQUENCE [LARGE SCALE GENOMIC DNA]</scope>
    <source>
        <strain evidence="3">DSM 12029 / CIP 104789 / BI429</strain>
    </source>
</reference>
<feature type="transmembrane region" description="Helical" evidence="1">
    <location>
        <begin position="28"/>
        <end position="58"/>
    </location>
</feature>